<evidence type="ECO:0000259" key="11">
    <source>
        <dbReference type="Pfam" id="PF02558"/>
    </source>
</evidence>
<evidence type="ECO:0000256" key="10">
    <source>
        <dbReference type="RuleBase" id="RU362068"/>
    </source>
</evidence>
<keyword evidence="16" id="KW-1185">Reference proteome</keyword>
<reference evidence="13 16" key="3">
    <citation type="journal article" date="2014" name="Environ. Microbiol.">
        <title>Halorhabdus tiamatea: proteogenomics and glycosidase activity measurements identify the first cultivated euryarchaeon from a deep-sea anoxic brine lake as potential polysaccharide degrader.</title>
        <authorList>
            <person name="Werner J."/>
            <person name="Ferrer M."/>
            <person name="Michel G."/>
            <person name="Mann A.J."/>
            <person name="Huang S."/>
            <person name="Juarez S."/>
            <person name="Ciordia S."/>
            <person name="Albar J.P."/>
            <person name="Alcaide M."/>
            <person name="La Cono V."/>
            <person name="Yakimov M.M."/>
            <person name="Antunes A."/>
            <person name="Taborda M."/>
            <person name="Da Costa M.S."/>
            <person name="Amann R.I."/>
            <person name="Gloeckner F.O."/>
            <person name="Golyshina O.V."/>
            <person name="Golyshin P.N."/>
            <person name="Teeling H."/>
        </authorList>
    </citation>
    <scope>NUCLEOTIDE SEQUENCE [LARGE SCALE GENOMIC DNA]</scope>
    <source>
        <strain evidence="16">SARL4B</strain>
        <strain evidence="13">Type strain: SARL4B</strain>
    </source>
</reference>
<dbReference type="SUPFAM" id="SSF48179">
    <property type="entry name" value="6-phosphogluconate dehydrogenase C-terminal domain-like"/>
    <property type="match status" value="1"/>
</dbReference>
<dbReference type="InterPro" id="IPR013328">
    <property type="entry name" value="6PGD_dom2"/>
</dbReference>
<accession>F7PM87</accession>
<dbReference type="STRING" id="1033806.HTIA_0761"/>
<reference evidence="14 15" key="2">
    <citation type="journal article" date="2013" name="PLoS ONE">
        <title>INDIGO - INtegrated Data Warehouse of MIcrobial GenOmes with Examples from the Red Sea Extremophiles.</title>
        <authorList>
            <person name="Alam I."/>
            <person name="Antunes A."/>
            <person name="Kamau A.A."/>
            <person name="Ba Alawi W."/>
            <person name="Kalkatawi M."/>
            <person name="Stingl U."/>
            <person name="Bajic V.B."/>
        </authorList>
    </citation>
    <scope>NUCLEOTIDE SEQUENCE [LARGE SCALE GENOMIC DNA]</scope>
    <source>
        <strain evidence="14 15">SARL4B</strain>
    </source>
</reference>
<evidence type="ECO:0000313" key="13">
    <source>
        <dbReference type="EMBL" id="CCQ32901.1"/>
    </source>
</evidence>
<feature type="domain" description="Ketopantoate reductase C-terminal" evidence="12">
    <location>
        <begin position="171"/>
        <end position="284"/>
    </location>
</feature>
<dbReference type="InterPro" id="IPR050838">
    <property type="entry name" value="Ketopantoate_reductase"/>
</dbReference>
<sequence>MDVVVFGAGSLGSLLGGLLAREHAVTLVGREEHVRAVREDGLRITGEIDDVVRPQASTTVPDATDLAIVTVKAYDTPAAVEALSGCDCDGVLSLQNGMGNEERLAALDTDILAGTATYGAIQAEPGGVRCTGRGEVVLGPPDDGQSALADRIGDAFREAGIETTVAADMPRRLWEKLAVNAGINATTALARVPNGALADPPLAEVARRAARETARVARERGVDLSEDDAIAALESVVEATADNESSMYRDVQAGRRTEVDAINGYVADSDVDTPVNDMLAALLGGWERERNLRD</sequence>
<gene>
    <name evidence="14" type="ORF">HLRTI_002486</name>
    <name evidence="13" type="ORF">HTIA_0761</name>
</gene>
<comment type="catalytic activity">
    <reaction evidence="9">
        <text>(R)-pantoate + NAD(+) = 2-dehydropantoate + NADH + H(+)</text>
        <dbReference type="Rhea" id="RHEA:61292"/>
        <dbReference type="ChEBI" id="CHEBI:11561"/>
        <dbReference type="ChEBI" id="CHEBI:15378"/>
        <dbReference type="ChEBI" id="CHEBI:15980"/>
        <dbReference type="ChEBI" id="CHEBI:57540"/>
        <dbReference type="ChEBI" id="CHEBI:57945"/>
    </reaction>
    <physiologicalReaction direction="right-to-left" evidence="9">
        <dbReference type="Rhea" id="RHEA:61294"/>
    </physiologicalReaction>
</comment>
<dbReference type="Pfam" id="PF02558">
    <property type="entry name" value="ApbA"/>
    <property type="match status" value="1"/>
</dbReference>
<dbReference type="InterPro" id="IPR036291">
    <property type="entry name" value="NAD(P)-bd_dom_sf"/>
</dbReference>
<evidence type="ECO:0000313" key="15">
    <source>
        <dbReference type="Proteomes" id="UP000003861"/>
    </source>
</evidence>
<proteinExistence type="inferred from homology"/>
<dbReference type="GeneID" id="23797905"/>
<dbReference type="InterPro" id="IPR013752">
    <property type="entry name" value="KPA_reductase"/>
</dbReference>
<comment type="catalytic activity">
    <reaction evidence="8">
        <text>(R)-pantoate + NADP(+) = 2-dehydropantoate + NADPH + H(+)</text>
        <dbReference type="Rhea" id="RHEA:16233"/>
        <dbReference type="ChEBI" id="CHEBI:11561"/>
        <dbReference type="ChEBI" id="CHEBI:15378"/>
        <dbReference type="ChEBI" id="CHEBI:15980"/>
        <dbReference type="ChEBI" id="CHEBI:57783"/>
        <dbReference type="ChEBI" id="CHEBI:58349"/>
        <dbReference type="EC" id="1.1.1.169"/>
    </reaction>
    <physiologicalReaction direction="right-to-left" evidence="8">
        <dbReference type="Rhea" id="RHEA:16235"/>
    </physiologicalReaction>
</comment>
<protein>
    <recommendedName>
        <fullName evidence="3 10">2-dehydropantoate 2-reductase</fullName>
        <ecNumber evidence="3 10">1.1.1.169</ecNumber>
    </recommendedName>
    <alternativeName>
        <fullName evidence="7 10">Ketopantoate reductase</fullName>
    </alternativeName>
</protein>
<evidence type="ECO:0000256" key="1">
    <source>
        <dbReference type="ARBA" id="ARBA00004724"/>
    </source>
</evidence>
<dbReference type="SUPFAM" id="SSF51735">
    <property type="entry name" value="NAD(P)-binding Rossmann-fold domains"/>
    <property type="match status" value="1"/>
</dbReference>
<keyword evidence="4 10" id="KW-0521">NADP</keyword>
<dbReference type="KEGG" id="hti:HTIA_0761"/>
<evidence type="ECO:0000256" key="5">
    <source>
        <dbReference type="ARBA" id="ARBA00022993"/>
    </source>
</evidence>
<dbReference type="Gene3D" id="1.10.1040.10">
    <property type="entry name" value="N-(1-d-carboxylethyl)-l-norvaline Dehydrogenase, domain 2"/>
    <property type="match status" value="1"/>
</dbReference>
<dbReference type="EMBL" id="HF571520">
    <property type="protein sequence ID" value="CCQ32901.1"/>
    <property type="molecule type" value="Genomic_DNA"/>
</dbReference>
<evidence type="ECO:0000313" key="16">
    <source>
        <dbReference type="Proteomes" id="UP000015381"/>
    </source>
</evidence>
<dbReference type="InterPro" id="IPR008927">
    <property type="entry name" value="6-PGluconate_DH-like_C_sf"/>
</dbReference>
<dbReference type="Proteomes" id="UP000003861">
    <property type="component" value="Unassembled WGS sequence"/>
</dbReference>
<dbReference type="OrthoDB" id="201845at2157"/>
<dbReference type="Pfam" id="PF08546">
    <property type="entry name" value="ApbA_C"/>
    <property type="match status" value="1"/>
</dbReference>
<keyword evidence="5 10" id="KW-0173">Coenzyme A biosynthesis</keyword>
<dbReference type="Proteomes" id="UP000015381">
    <property type="component" value="Chromosome I"/>
</dbReference>
<evidence type="ECO:0000256" key="9">
    <source>
        <dbReference type="ARBA" id="ARBA00048196"/>
    </source>
</evidence>
<evidence type="ECO:0000313" key="14">
    <source>
        <dbReference type="EMBL" id="ERJ05508.1"/>
    </source>
</evidence>
<dbReference type="GO" id="GO:0008677">
    <property type="term" value="F:2-dehydropantoate 2-reductase activity"/>
    <property type="evidence" value="ECO:0007669"/>
    <property type="project" value="UniProtKB-EC"/>
</dbReference>
<dbReference type="PANTHER" id="PTHR43765">
    <property type="entry name" value="2-DEHYDROPANTOATE 2-REDUCTASE-RELATED"/>
    <property type="match status" value="1"/>
</dbReference>
<organism evidence="14 15">
    <name type="scientific">Halorhabdus tiamatea SARL4B</name>
    <dbReference type="NCBI Taxonomy" id="1033806"/>
    <lineage>
        <taxon>Archaea</taxon>
        <taxon>Methanobacteriati</taxon>
        <taxon>Methanobacteriota</taxon>
        <taxon>Stenosarchaea group</taxon>
        <taxon>Halobacteria</taxon>
        <taxon>Halobacteriales</taxon>
        <taxon>Haloarculaceae</taxon>
        <taxon>Halorhabdus</taxon>
    </lineage>
</organism>
<dbReference type="EC" id="1.1.1.169" evidence="3 10"/>
<dbReference type="InterPro" id="IPR013332">
    <property type="entry name" value="KPR_N"/>
</dbReference>
<keyword evidence="6 10" id="KW-0560">Oxidoreductase</keyword>
<dbReference type="PANTHER" id="PTHR43765:SF2">
    <property type="entry name" value="2-DEHYDROPANTOATE 2-REDUCTASE"/>
    <property type="match status" value="1"/>
</dbReference>
<dbReference type="Gene3D" id="3.40.50.720">
    <property type="entry name" value="NAD(P)-binding Rossmann-like Domain"/>
    <property type="match status" value="1"/>
</dbReference>
<comment type="similarity">
    <text evidence="2 10">Belongs to the ketopantoate reductase family.</text>
</comment>
<evidence type="ECO:0000256" key="7">
    <source>
        <dbReference type="ARBA" id="ARBA00032024"/>
    </source>
</evidence>
<evidence type="ECO:0000256" key="3">
    <source>
        <dbReference type="ARBA" id="ARBA00013014"/>
    </source>
</evidence>
<reference evidence="14 15" key="1">
    <citation type="journal article" date="2011" name="J. Bacteriol.">
        <title>Genome sequence of Halorhabdus tiamatea, the first archaeon isolated from a deep-sea anoxic brine lake.</title>
        <authorList>
            <person name="Antunes A."/>
            <person name="Alam I."/>
            <person name="Bajic V.B."/>
            <person name="Stingl U."/>
        </authorList>
    </citation>
    <scope>NUCLEOTIDE SEQUENCE [LARGE SCALE GENOMIC DNA]</scope>
    <source>
        <strain evidence="14 15">SARL4B</strain>
    </source>
</reference>
<evidence type="ECO:0000259" key="12">
    <source>
        <dbReference type="Pfam" id="PF08546"/>
    </source>
</evidence>
<evidence type="ECO:0000256" key="6">
    <source>
        <dbReference type="ARBA" id="ARBA00023002"/>
    </source>
</evidence>
<dbReference type="GO" id="GO:0015940">
    <property type="term" value="P:pantothenate biosynthetic process"/>
    <property type="evidence" value="ECO:0007669"/>
    <property type="project" value="InterPro"/>
</dbReference>
<comment type="function">
    <text evidence="10">Catalyzes the NADPH-dependent reduction of ketopantoate into pantoic acid.</text>
</comment>
<comment type="pathway">
    <text evidence="1 10">Cofactor biosynthesis; coenzyme A biosynthesis.</text>
</comment>
<dbReference type="eggNOG" id="arCOG04139">
    <property type="taxonomic scope" value="Archaea"/>
</dbReference>
<evidence type="ECO:0000256" key="8">
    <source>
        <dbReference type="ARBA" id="ARBA00047506"/>
    </source>
</evidence>
<dbReference type="UniPathway" id="UPA00241"/>
<evidence type="ECO:0000256" key="4">
    <source>
        <dbReference type="ARBA" id="ARBA00022857"/>
    </source>
</evidence>
<dbReference type="RefSeq" id="WP_008527250.1">
    <property type="nucleotide sequence ID" value="NC_021921.1"/>
</dbReference>
<name>F7PM87_9EURY</name>
<evidence type="ECO:0000256" key="2">
    <source>
        <dbReference type="ARBA" id="ARBA00007870"/>
    </source>
</evidence>
<dbReference type="AlphaFoldDB" id="F7PM87"/>
<dbReference type="PATRIC" id="fig|1033806.12.peg.754"/>
<dbReference type="GO" id="GO:0015937">
    <property type="term" value="P:coenzyme A biosynthetic process"/>
    <property type="evidence" value="ECO:0007669"/>
    <property type="project" value="UniProtKB-UniPathway"/>
</dbReference>
<feature type="domain" description="Ketopantoate reductase N-terminal" evidence="11">
    <location>
        <begin position="3"/>
        <end position="141"/>
    </location>
</feature>
<dbReference type="NCBIfam" id="TIGR00745">
    <property type="entry name" value="apbA_panE"/>
    <property type="match status" value="1"/>
</dbReference>
<dbReference type="EMBL" id="AFNT02000031">
    <property type="protein sequence ID" value="ERJ05508.1"/>
    <property type="molecule type" value="Genomic_DNA"/>
</dbReference>
<dbReference type="GO" id="GO:0050661">
    <property type="term" value="F:NADP binding"/>
    <property type="evidence" value="ECO:0007669"/>
    <property type="project" value="TreeGrafter"/>
</dbReference>
<dbReference type="InterPro" id="IPR003710">
    <property type="entry name" value="ApbA"/>
</dbReference>
<dbReference type="HOGENOM" id="CLU_031468_0_1_2"/>
<dbReference type="GO" id="GO:0005737">
    <property type="term" value="C:cytoplasm"/>
    <property type="evidence" value="ECO:0007669"/>
    <property type="project" value="TreeGrafter"/>
</dbReference>